<evidence type="ECO:0000256" key="3">
    <source>
        <dbReference type="ARBA" id="ARBA00009986"/>
    </source>
</evidence>
<evidence type="ECO:0000256" key="10">
    <source>
        <dbReference type="ARBA" id="ARBA00056285"/>
    </source>
</evidence>
<dbReference type="InterPro" id="IPR016162">
    <property type="entry name" value="Ald_DH_N"/>
</dbReference>
<comment type="catalytic activity">
    <reaction evidence="9 13">
        <text>L-glutamate 5-semialdehyde + NAD(+) + H2O = L-glutamate + NADH + 2 H(+)</text>
        <dbReference type="Rhea" id="RHEA:30235"/>
        <dbReference type="ChEBI" id="CHEBI:15377"/>
        <dbReference type="ChEBI" id="CHEBI:15378"/>
        <dbReference type="ChEBI" id="CHEBI:29985"/>
        <dbReference type="ChEBI" id="CHEBI:57540"/>
        <dbReference type="ChEBI" id="CHEBI:57945"/>
        <dbReference type="ChEBI" id="CHEBI:58066"/>
        <dbReference type="EC" id="1.2.1.88"/>
    </reaction>
</comment>
<dbReference type="Proteomes" id="UP000314981">
    <property type="component" value="Chromosome 2"/>
</dbReference>
<dbReference type="PROSITE" id="PS00687">
    <property type="entry name" value="ALDEHYDE_DEHYDR_GLU"/>
    <property type="match status" value="1"/>
</dbReference>
<dbReference type="SUPFAM" id="SSF53720">
    <property type="entry name" value="ALDH-like"/>
    <property type="match status" value="1"/>
</dbReference>
<dbReference type="Pfam" id="PF00171">
    <property type="entry name" value="Aldedh"/>
    <property type="match status" value="1"/>
</dbReference>
<feature type="domain" description="Aldehyde dehydrogenase" evidence="16">
    <location>
        <begin position="107"/>
        <end position="570"/>
    </location>
</feature>
<dbReference type="GO" id="GO:0005759">
    <property type="term" value="C:mitochondrial matrix"/>
    <property type="evidence" value="ECO:0007669"/>
    <property type="project" value="UniProtKB-SubCell"/>
</dbReference>
<keyword evidence="6 13" id="KW-0520">NAD</keyword>
<dbReference type="Ensembl" id="ENSBIXT00000050989.1">
    <property type="protein sequence ID" value="ENSBIXP00000023465.1"/>
    <property type="gene ID" value="ENSBIXG00000025949.1"/>
</dbReference>
<dbReference type="UniPathway" id="UPA00261">
    <property type="reaction ID" value="UER00374"/>
</dbReference>
<keyword evidence="5 12" id="KW-0560">Oxidoreductase</keyword>
<dbReference type="InterPro" id="IPR029510">
    <property type="entry name" value="Ald_DH_CS_GLU"/>
</dbReference>
<dbReference type="AlphaFoldDB" id="A0A4W2DBR9"/>
<evidence type="ECO:0000256" key="12">
    <source>
        <dbReference type="RuleBase" id="RU003345"/>
    </source>
</evidence>
<keyword evidence="4" id="KW-0809">Transit peptide</keyword>
<dbReference type="STRING" id="30522.A0A4W2DBR9"/>
<comment type="pathway">
    <text evidence="2 13">Amino-acid degradation; L-proline degradation into L-glutamate; L-glutamate from L-proline: step 2/2.</text>
</comment>
<evidence type="ECO:0000313" key="18">
    <source>
        <dbReference type="Proteomes" id="UP000314981"/>
    </source>
</evidence>
<sequence length="588" mass="63748">MMRSLQQVGVQGGQGRSCVGPHGNTWNKALRIPHEAQWASEGRVCGGGLPKSKSSSFAPTQLLGIGAGRASVWRTLAWQQALSPAPSPPARGGLLPRGQQPHPALSLQPFNHGHKVAKFCYADKALLHRAIGAALAARKEWDLKPVADRAQVFLKAADLLSGPRRAEVLAKTMVGQGKTVIQAEIDAAAELIDFFRFNAKFAMELEGEQPLSVPPSTNSMLYRGLEGFVAAISPFNFTAIGGNLAGAPALMGNVVLWKPSDTAMLASYAVYRILREAGLPPNIIQFVPADGPTFGDTVTSSEHLCGINFTGSVPTFKHLWKQVAQNLDRFRTFPRLAGECGGKNFHFVHRSADVDSVVSGTLRSAFEYGGQKCSACSRLYAPRSLWPQIKGRLLEELGGIKVGNPAEDFGTFFSAVIDAKSFGRIRKWLEHARSSPSLTILAGGHCDDSVGYFVEPCIVETKDPQDPIMKEEIFGPVLAVYVYPDEEYKETLRLVDSTTSYGLTGAVFAQDKDVLREATELLRHAAGNFYINDKSTGSVVGQQPFGGARASGTNDKPGGPHYVLRWTSPQVIKETHGPLGDWRYPYMQ</sequence>
<name>A0A4W2DBR9_BOBOX</name>
<dbReference type="FunFam" id="3.40.309.10:FF:000005">
    <property type="entry name" value="1-pyrroline-5-carboxylate dehydrogenase 1"/>
    <property type="match status" value="1"/>
</dbReference>
<evidence type="ECO:0000256" key="13">
    <source>
        <dbReference type="RuleBase" id="RU366016"/>
    </source>
</evidence>
<evidence type="ECO:0000256" key="5">
    <source>
        <dbReference type="ARBA" id="ARBA00023002"/>
    </source>
</evidence>
<feature type="active site" evidence="11">
    <location>
        <position position="339"/>
    </location>
</feature>
<dbReference type="InterPro" id="IPR016160">
    <property type="entry name" value="Ald_DH_CS_CYS"/>
</dbReference>
<dbReference type="PANTHER" id="PTHR14516:SF3">
    <property type="entry name" value="DELTA-1-PYRROLINE-5-CARBOXYLATE DEHYDROGENASE, MITOCHONDRIAL"/>
    <property type="match status" value="1"/>
</dbReference>
<reference evidence="17 18" key="1">
    <citation type="submission" date="2018-11" db="EMBL/GenBank/DDBJ databases">
        <title>Haplotype-resolved cattle genomes.</title>
        <authorList>
            <person name="Low W.Y."/>
            <person name="Tearle R."/>
            <person name="Bickhart D.M."/>
            <person name="Rosen B.D."/>
            <person name="Koren S."/>
            <person name="Rhie A."/>
            <person name="Hiendleder S."/>
            <person name="Phillippy A.M."/>
            <person name="Smith T.P.L."/>
            <person name="Williams J.L."/>
        </authorList>
    </citation>
    <scope>NUCLEOTIDE SEQUENCE [LARGE SCALE GENOMIC DNA]</scope>
</reference>
<comment type="similarity">
    <text evidence="3 12">Belongs to the aldehyde dehydrogenase family.</text>
</comment>
<evidence type="ECO:0000256" key="6">
    <source>
        <dbReference type="ARBA" id="ARBA00023027"/>
    </source>
</evidence>
<protein>
    <recommendedName>
        <fullName evidence="13 14">Multifunctional fusion protein</fullName>
    </recommendedName>
    <domain>
        <recommendedName>
            <fullName evidence="14">Delta-1-pyrroline-5-carboxylate dehydrogenase</fullName>
            <shortName evidence="14">P5C dehydrogenase</shortName>
        </recommendedName>
        <alternativeName>
            <fullName evidence="13">L-glutamate gamma-semialdehyde dehydrogenase</fullName>
        </alternativeName>
    </domain>
    <domain>
        <recommendedName>
            <fullName evidence="13">L-glutamate gamma-semialdehyde dehydrogenase</fullName>
            <ecNumber evidence="13">1.2.1.88</ecNumber>
        </recommendedName>
    </domain>
</protein>
<dbReference type="FunFam" id="3.40.605.10:FF:000006">
    <property type="entry name" value="1-pyrroline-5-carboxylate dehydrogenase"/>
    <property type="match status" value="1"/>
</dbReference>
<keyword evidence="18" id="KW-1185">Reference proteome</keyword>
<organism evidence="17 18">
    <name type="scientific">Bos indicus x Bos taurus</name>
    <name type="common">Hybrid cattle</name>
    <dbReference type="NCBI Taxonomy" id="30522"/>
    <lineage>
        <taxon>Eukaryota</taxon>
        <taxon>Metazoa</taxon>
        <taxon>Chordata</taxon>
        <taxon>Craniata</taxon>
        <taxon>Vertebrata</taxon>
        <taxon>Euteleostomi</taxon>
        <taxon>Mammalia</taxon>
        <taxon>Eutheria</taxon>
        <taxon>Laurasiatheria</taxon>
        <taxon>Artiodactyla</taxon>
        <taxon>Ruminantia</taxon>
        <taxon>Pecora</taxon>
        <taxon>Bovidae</taxon>
        <taxon>Bovinae</taxon>
        <taxon>Bos</taxon>
    </lineage>
</organism>
<gene>
    <name evidence="17" type="primary">ALDH4A1</name>
</gene>
<dbReference type="InterPro" id="IPR005931">
    <property type="entry name" value="P5CDH/ALDH4A1"/>
</dbReference>
<evidence type="ECO:0000256" key="8">
    <source>
        <dbReference type="ARBA" id="ARBA00023128"/>
    </source>
</evidence>
<reference evidence="17" key="2">
    <citation type="submission" date="2025-08" db="UniProtKB">
        <authorList>
            <consortium name="Ensembl"/>
        </authorList>
    </citation>
    <scope>IDENTIFICATION</scope>
</reference>
<proteinExistence type="inferred from homology"/>
<keyword evidence="7 13" id="KW-0642">Proline metabolism</keyword>
<feature type="region of interest" description="Disordered" evidence="15">
    <location>
        <begin position="1"/>
        <end position="20"/>
    </location>
</feature>
<dbReference type="EC" id="1.2.1.88" evidence="13"/>
<comment type="function">
    <text evidence="10">Irreversible conversion of delta-1-pyrroline-5-carboxylate (P5C), derived either from proline or ornithine, to glutamate. This is a necessary step in the pathway interconnecting the urea and tricarboxylic acid cycles. The preferred substrate is glutamic gamma-semialdehyde, other substrates include succinic, glutaric and adipic semialdehydes.</text>
</comment>
<evidence type="ECO:0000256" key="15">
    <source>
        <dbReference type="SAM" id="MobiDB-lite"/>
    </source>
</evidence>
<evidence type="ECO:0000256" key="4">
    <source>
        <dbReference type="ARBA" id="ARBA00022946"/>
    </source>
</evidence>
<evidence type="ECO:0000256" key="1">
    <source>
        <dbReference type="ARBA" id="ARBA00004305"/>
    </source>
</evidence>
<dbReference type="GO" id="GO:0010133">
    <property type="term" value="P:L-proline catabolic process to L-glutamate"/>
    <property type="evidence" value="ECO:0007669"/>
    <property type="project" value="UniProtKB-UniRule"/>
</dbReference>
<dbReference type="InterPro" id="IPR015590">
    <property type="entry name" value="Aldehyde_DH_dom"/>
</dbReference>
<reference evidence="17" key="3">
    <citation type="submission" date="2025-09" db="UniProtKB">
        <authorList>
            <consortium name="Ensembl"/>
        </authorList>
    </citation>
    <scope>IDENTIFICATION</scope>
</reference>
<dbReference type="InterPro" id="IPR016163">
    <property type="entry name" value="Ald_DH_C"/>
</dbReference>
<evidence type="ECO:0000256" key="9">
    <source>
        <dbReference type="ARBA" id="ARBA00048142"/>
    </source>
</evidence>
<evidence type="ECO:0000256" key="14">
    <source>
        <dbReference type="RuleBase" id="RU366030"/>
    </source>
</evidence>
<dbReference type="NCBIfam" id="TIGR01236">
    <property type="entry name" value="D1pyr5carbox1"/>
    <property type="match status" value="1"/>
</dbReference>
<evidence type="ECO:0000256" key="11">
    <source>
        <dbReference type="PROSITE-ProRule" id="PRU10007"/>
    </source>
</evidence>
<evidence type="ECO:0000256" key="2">
    <source>
        <dbReference type="ARBA" id="ARBA00004786"/>
    </source>
</evidence>
<evidence type="ECO:0000259" key="16">
    <source>
        <dbReference type="Pfam" id="PF00171"/>
    </source>
</evidence>
<evidence type="ECO:0000256" key="7">
    <source>
        <dbReference type="ARBA" id="ARBA00023062"/>
    </source>
</evidence>
<dbReference type="GO" id="GO:0003842">
    <property type="term" value="F:L-glutamate gamma-semialdehyde dehydrogenase activity"/>
    <property type="evidence" value="ECO:0007669"/>
    <property type="project" value="UniProtKB-UniRule"/>
</dbReference>
<dbReference type="CDD" id="cd07123">
    <property type="entry name" value="ALDH_F4-17_P5CDH"/>
    <property type="match status" value="1"/>
</dbReference>
<keyword evidence="8" id="KW-0496">Mitochondrion</keyword>
<comment type="subcellular location">
    <subcellularLocation>
        <location evidence="1">Mitochondrion matrix</location>
    </subcellularLocation>
</comment>
<dbReference type="Gene3D" id="3.40.309.10">
    <property type="entry name" value="Aldehyde Dehydrogenase, Chain A, domain 2"/>
    <property type="match status" value="1"/>
</dbReference>
<dbReference type="PANTHER" id="PTHR14516">
    <property type="entry name" value="1-PYRROLINE-5-CARBOXYLATE DEHYDROGENASE FAMILY MEMBER"/>
    <property type="match status" value="1"/>
</dbReference>
<accession>A0A4W2DBR9</accession>
<dbReference type="Gene3D" id="3.40.605.10">
    <property type="entry name" value="Aldehyde Dehydrogenase, Chain A, domain 1"/>
    <property type="match status" value="1"/>
</dbReference>
<dbReference type="InterPro" id="IPR016161">
    <property type="entry name" value="Ald_DH/histidinol_DH"/>
</dbReference>
<dbReference type="PROSITE" id="PS00070">
    <property type="entry name" value="ALDEHYDE_DEHYDR_CYS"/>
    <property type="match status" value="1"/>
</dbReference>
<evidence type="ECO:0000313" key="17">
    <source>
        <dbReference type="Ensembl" id="ENSBIXP00000023465.1"/>
    </source>
</evidence>